<feature type="transmembrane region" description="Helical" evidence="5">
    <location>
        <begin position="66"/>
        <end position="84"/>
    </location>
</feature>
<proteinExistence type="predicted"/>
<feature type="transmembrane region" description="Helical" evidence="5">
    <location>
        <begin position="280"/>
        <end position="305"/>
    </location>
</feature>
<comment type="subcellular location">
    <subcellularLocation>
        <location evidence="1">Cell membrane</location>
        <topology evidence="1">Multi-pass membrane protein</topology>
    </subcellularLocation>
</comment>
<reference evidence="7" key="1">
    <citation type="submission" date="2023-06" db="EMBL/GenBank/DDBJ databases">
        <title>Genome sequence of Nocardioides sp. SOB44.</title>
        <authorList>
            <person name="Zhang G."/>
        </authorList>
    </citation>
    <scope>NUCLEOTIDE SEQUENCE</scope>
    <source>
        <strain evidence="7">SOB44</strain>
    </source>
</reference>
<dbReference type="RefSeq" id="WP_302708807.1">
    <property type="nucleotide sequence ID" value="NZ_JAULSC010000012.1"/>
</dbReference>
<keyword evidence="4 5" id="KW-0472">Membrane</keyword>
<keyword evidence="2 5" id="KW-0812">Transmembrane</keyword>
<gene>
    <name evidence="7" type="ORF">QWJ41_13050</name>
</gene>
<feature type="transmembrane region" description="Helical" evidence="5">
    <location>
        <begin position="404"/>
        <end position="422"/>
    </location>
</feature>
<accession>A0ABT8TRR0</accession>
<dbReference type="Gene3D" id="1.20.1250.20">
    <property type="entry name" value="MFS general substrate transporter like domains"/>
    <property type="match status" value="1"/>
</dbReference>
<feature type="transmembrane region" description="Helical" evidence="5">
    <location>
        <begin position="379"/>
        <end position="398"/>
    </location>
</feature>
<feature type="transmembrane region" description="Helical" evidence="5">
    <location>
        <begin position="337"/>
        <end position="358"/>
    </location>
</feature>
<keyword evidence="8" id="KW-1185">Reference proteome</keyword>
<protein>
    <submittedName>
        <fullName evidence="7">MFS transporter</fullName>
    </submittedName>
</protein>
<dbReference type="InterPro" id="IPR020846">
    <property type="entry name" value="MFS_dom"/>
</dbReference>
<evidence type="ECO:0000256" key="3">
    <source>
        <dbReference type="ARBA" id="ARBA00022989"/>
    </source>
</evidence>
<dbReference type="Pfam" id="PF07690">
    <property type="entry name" value="MFS_1"/>
    <property type="match status" value="1"/>
</dbReference>
<sequence>MTASAPQPPAMQPGQVEAGEAQARVQRRTVATLVVTQAVGAVGITIGIATASLLARDISGSDGQAGLAQTFQVLGAALASYVLARVMALHGRRPGLTTGYLLGASGAVLAVVAGSVGSMALLLLGAVLLGSTTAANNAARYAATDLAEPAQRGRALAVVVWATTIGAVAGPNLTGPAAALARWLGLPELTGPFALGSVGMLLAAAVVSTFLRPDPLLLAREVAGTAGLVPSGTSWGRVRQAVRERPVLLAAVVGLAGAHAAMVAVMVMTPLHMEHGGAELRVIGVVISVHVLGMFAFAPLVGWLADTAGRPLTLGAGGVVLVVALGLSAAAPEGSSWQIFGGLFLLGLGWSLATVAASTLVADHAPLDARADVQGSADLVMNLVAAAGGGLAGVVVALAGYPALALAAVGLALAVLGAAVAAHRLTPVAAPEAPADLAQ</sequence>
<feature type="transmembrane region" description="Helical" evidence="5">
    <location>
        <begin position="312"/>
        <end position="331"/>
    </location>
</feature>
<evidence type="ECO:0000256" key="1">
    <source>
        <dbReference type="ARBA" id="ARBA00004651"/>
    </source>
</evidence>
<evidence type="ECO:0000256" key="4">
    <source>
        <dbReference type="ARBA" id="ARBA00023136"/>
    </source>
</evidence>
<feature type="domain" description="Major facilitator superfamily (MFS) profile" evidence="6">
    <location>
        <begin position="29"/>
        <end position="426"/>
    </location>
</feature>
<comment type="caution">
    <text evidence="7">The sequence shown here is derived from an EMBL/GenBank/DDBJ whole genome shotgun (WGS) entry which is preliminary data.</text>
</comment>
<dbReference type="SUPFAM" id="SSF103473">
    <property type="entry name" value="MFS general substrate transporter"/>
    <property type="match status" value="1"/>
</dbReference>
<evidence type="ECO:0000313" key="8">
    <source>
        <dbReference type="Proteomes" id="UP001168363"/>
    </source>
</evidence>
<dbReference type="PANTHER" id="PTHR23534">
    <property type="entry name" value="MFS PERMEASE"/>
    <property type="match status" value="1"/>
</dbReference>
<evidence type="ECO:0000256" key="5">
    <source>
        <dbReference type="SAM" id="Phobius"/>
    </source>
</evidence>
<dbReference type="PANTHER" id="PTHR23534:SF1">
    <property type="entry name" value="MAJOR FACILITATOR SUPERFAMILY PROTEIN"/>
    <property type="match status" value="1"/>
</dbReference>
<dbReference type="EMBL" id="JAULSC010000012">
    <property type="protein sequence ID" value="MDO3396650.1"/>
    <property type="molecule type" value="Genomic_DNA"/>
</dbReference>
<keyword evidence="3 5" id="KW-1133">Transmembrane helix</keyword>
<evidence type="ECO:0000256" key="2">
    <source>
        <dbReference type="ARBA" id="ARBA00022692"/>
    </source>
</evidence>
<name>A0ABT8TRR0_9ACTN</name>
<feature type="transmembrane region" description="Helical" evidence="5">
    <location>
        <begin position="155"/>
        <end position="173"/>
    </location>
</feature>
<dbReference type="Proteomes" id="UP001168363">
    <property type="component" value="Unassembled WGS sequence"/>
</dbReference>
<feature type="transmembrane region" description="Helical" evidence="5">
    <location>
        <begin position="247"/>
        <end position="268"/>
    </location>
</feature>
<dbReference type="PROSITE" id="PS50850">
    <property type="entry name" value="MFS"/>
    <property type="match status" value="1"/>
</dbReference>
<feature type="transmembrane region" description="Helical" evidence="5">
    <location>
        <begin position="193"/>
        <end position="211"/>
    </location>
</feature>
<evidence type="ECO:0000259" key="6">
    <source>
        <dbReference type="PROSITE" id="PS50850"/>
    </source>
</evidence>
<feature type="transmembrane region" description="Helical" evidence="5">
    <location>
        <begin position="30"/>
        <end position="54"/>
    </location>
</feature>
<evidence type="ECO:0000313" key="7">
    <source>
        <dbReference type="EMBL" id="MDO3396650.1"/>
    </source>
</evidence>
<dbReference type="InterPro" id="IPR011701">
    <property type="entry name" value="MFS"/>
</dbReference>
<dbReference type="InterPro" id="IPR036259">
    <property type="entry name" value="MFS_trans_sf"/>
</dbReference>
<organism evidence="7 8">
    <name type="scientific">Nocardioides cremeus</name>
    <dbReference type="NCBI Taxonomy" id="3058044"/>
    <lineage>
        <taxon>Bacteria</taxon>
        <taxon>Bacillati</taxon>
        <taxon>Actinomycetota</taxon>
        <taxon>Actinomycetes</taxon>
        <taxon>Propionibacteriales</taxon>
        <taxon>Nocardioidaceae</taxon>
        <taxon>Nocardioides</taxon>
    </lineage>
</organism>